<evidence type="ECO:0000313" key="11">
    <source>
        <dbReference type="Proteomes" id="UP000663929"/>
    </source>
</evidence>
<dbReference type="PROSITE" id="PS00588">
    <property type="entry name" value="FLAGELLA_BB_ROD"/>
    <property type="match status" value="1"/>
</dbReference>
<keyword evidence="10" id="KW-0282">Flagellum</keyword>
<dbReference type="RefSeq" id="WP_237382545.1">
    <property type="nucleotide sequence ID" value="NZ_CP071793.1"/>
</dbReference>
<dbReference type="InterPro" id="IPR020013">
    <property type="entry name" value="Flagellar_FlgE/F/G"/>
</dbReference>
<evidence type="ECO:0000259" key="9">
    <source>
        <dbReference type="Pfam" id="PF22692"/>
    </source>
</evidence>
<organism evidence="10 11">
    <name type="scientific">Sulfidibacter corallicola</name>
    <dbReference type="NCBI Taxonomy" id="2818388"/>
    <lineage>
        <taxon>Bacteria</taxon>
        <taxon>Pseudomonadati</taxon>
        <taxon>Acidobacteriota</taxon>
        <taxon>Holophagae</taxon>
        <taxon>Acanthopleuribacterales</taxon>
        <taxon>Acanthopleuribacteraceae</taxon>
        <taxon>Sulfidibacter</taxon>
    </lineage>
</organism>
<feature type="domain" description="Flagellar basal body rod protein N-terminal" evidence="6">
    <location>
        <begin position="6"/>
        <end position="36"/>
    </location>
</feature>
<accession>A0A8A4TR32</accession>
<evidence type="ECO:0000256" key="5">
    <source>
        <dbReference type="RuleBase" id="RU362116"/>
    </source>
</evidence>
<dbReference type="EMBL" id="CP071793">
    <property type="protein sequence ID" value="QTD52436.1"/>
    <property type="molecule type" value="Genomic_DNA"/>
</dbReference>
<dbReference type="InterPro" id="IPR037925">
    <property type="entry name" value="FlgE/F/G-like"/>
</dbReference>
<comment type="similarity">
    <text evidence="2 5">Belongs to the flagella basal body rod proteins family.</text>
</comment>
<evidence type="ECO:0000256" key="3">
    <source>
        <dbReference type="ARBA" id="ARBA00019015"/>
    </source>
</evidence>
<dbReference type="Pfam" id="PF07559">
    <property type="entry name" value="FlgE_D2"/>
    <property type="match status" value="1"/>
</dbReference>
<keyword evidence="10" id="KW-0966">Cell projection</keyword>
<feature type="domain" description="Flagellar basal-body/hook protein C-terminal" evidence="7">
    <location>
        <begin position="420"/>
        <end position="462"/>
    </location>
</feature>
<evidence type="ECO:0000259" key="6">
    <source>
        <dbReference type="Pfam" id="PF00460"/>
    </source>
</evidence>
<dbReference type="InterPro" id="IPR010930">
    <property type="entry name" value="Flg_bb/hook_C_dom"/>
</dbReference>
<dbReference type="InterPro" id="IPR011491">
    <property type="entry name" value="FlgE_D2"/>
</dbReference>
<name>A0A8A4TR32_SULCO</name>
<proteinExistence type="inferred from homology"/>
<dbReference type="GO" id="GO:0009425">
    <property type="term" value="C:bacterial-type flagellum basal body"/>
    <property type="evidence" value="ECO:0007669"/>
    <property type="project" value="UniProtKB-SubCell"/>
</dbReference>
<dbReference type="PANTHER" id="PTHR30435">
    <property type="entry name" value="FLAGELLAR PROTEIN"/>
    <property type="match status" value="1"/>
</dbReference>
<dbReference type="InterPro" id="IPR001444">
    <property type="entry name" value="Flag_bb_rod_N"/>
</dbReference>
<dbReference type="PANTHER" id="PTHR30435:SF19">
    <property type="entry name" value="FLAGELLAR BASAL-BODY ROD PROTEIN FLGG"/>
    <property type="match status" value="1"/>
</dbReference>
<dbReference type="Gene3D" id="2.60.98.20">
    <property type="entry name" value="Flagellar hook protein FlgE"/>
    <property type="match status" value="1"/>
</dbReference>
<evidence type="ECO:0000256" key="4">
    <source>
        <dbReference type="ARBA" id="ARBA00023143"/>
    </source>
</evidence>
<dbReference type="InterPro" id="IPR037058">
    <property type="entry name" value="Falgellar_hook_FlgE_sf"/>
</dbReference>
<evidence type="ECO:0000256" key="1">
    <source>
        <dbReference type="ARBA" id="ARBA00004117"/>
    </source>
</evidence>
<dbReference type="KEGG" id="scor:J3U87_08180"/>
<gene>
    <name evidence="10" type="ORF">J3U87_08180</name>
</gene>
<dbReference type="Pfam" id="PF00460">
    <property type="entry name" value="Flg_bb_rod"/>
    <property type="match status" value="1"/>
</dbReference>
<reference evidence="10" key="1">
    <citation type="submission" date="2021-03" db="EMBL/GenBank/DDBJ databases">
        <title>Acanthopleuribacteraceae sp. M133.</title>
        <authorList>
            <person name="Wang G."/>
        </authorList>
    </citation>
    <scope>NUCLEOTIDE SEQUENCE</scope>
    <source>
        <strain evidence="10">M133</strain>
    </source>
</reference>
<feature type="domain" description="Flagellar hook protein FlgE D2" evidence="8">
    <location>
        <begin position="173"/>
        <end position="344"/>
    </location>
</feature>
<keyword evidence="4 5" id="KW-0975">Bacterial flagellum</keyword>
<evidence type="ECO:0000256" key="2">
    <source>
        <dbReference type="ARBA" id="ARBA00009677"/>
    </source>
</evidence>
<comment type="subcellular location">
    <subcellularLocation>
        <location evidence="1 5">Bacterial flagellum basal body</location>
    </subcellularLocation>
</comment>
<dbReference type="InterPro" id="IPR053967">
    <property type="entry name" value="LlgE_F_G-like_D1"/>
</dbReference>
<dbReference type="Pfam" id="PF22692">
    <property type="entry name" value="LlgE_F_G_D1"/>
    <property type="match status" value="1"/>
</dbReference>
<evidence type="ECO:0000313" key="10">
    <source>
        <dbReference type="EMBL" id="QTD52436.1"/>
    </source>
</evidence>
<keyword evidence="11" id="KW-1185">Reference proteome</keyword>
<dbReference type="NCBIfam" id="TIGR03506">
    <property type="entry name" value="FlgEFG_subfam"/>
    <property type="match status" value="1"/>
</dbReference>
<dbReference type="Proteomes" id="UP000663929">
    <property type="component" value="Chromosome"/>
</dbReference>
<protein>
    <recommendedName>
        <fullName evidence="3">Flagellar hook protein FlgE</fullName>
    </recommendedName>
</protein>
<dbReference type="SUPFAM" id="SSF117143">
    <property type="entry name" value="Flagellar hook protein flgE"/>
    <property type="match status" value="1"/>
</dbReference>
<feature type="domain" description="Flagellar hook protein FlgE/F/G-like D1" evidence="9">
    <location>
        <begin position="90"/>
        <end position="138"/>
    </location>
</feature>
<evidence type="ECO:0000259" key="8">
    <source>
        <dbReference type="Pfam" id="PF07559"/>
    </source>
</evidence>
<sequence length="464" mass="48388">MLLGSFYTGLSGLQSNAVALNVIGNNLANINTTGFKRSQTNFAQIMSNTVRGINGVGNPVQIGLGVRTSEIVAKFEQGSIQTTGIKTHLAIQGEGFFQVAQNGIASYTRSGNFGFDDEGFMVAANGGRVQGFLGTRSDGTVDTSGDITDIRLDLGEASPPRATEVVRFISNLSAEAPNGETYSTSIEVFDSKGVPHQLSLTFTRDTTLDLDPGAGDVDPATGVATTVNQVGWTYTFAWDGDATQVTGGLGGAGGTGTGVVRFGEDGKLFSIDNQLLNDPATGLALSTVSDPMIFINTPGTGAEPLSITWDAVDSPADPTVSPNSSFVTSFGSTFNTGTLFQDGFGSGILQDIDFNQEGIMIGFYDNGLTLELAKIALATFNNKLGLKQVDGGFYLPTAASGPASIDGEGTGGRGSIIASSLESSNVDIAEEFTSLIVHQRGYQSNSRTITTADQLLQEALNLKR</sequence>
<dbReference type="AlphaFoldDB" id="A0A8A4TR32"/>
<keyword evidence="10" id="KW-0969">Cilium</keyword>
<evidence type="ECO:0000259" key="7">
    <source>
        <dbReference type="Pfam" id="PF06429"/>
    </source>
</evidence>
<dbReference type="InterPro" id="IPR019776">
    <property type="entry name" value="Flagellar_basal_body_rod_CS"/>
</dbReference>
<dbReference type="GO" id="GO:0071978">
    <property type="term" value="P:bacterial-type flagellum-dependent swarming motility"/>
    <property type="evidence" value="ECO:0007669"/>
    <property type="project" value="TreeGrafter"/>
</dbReference>
<dbReference type="Pfam" id="PF06429">
    <property type="entry name" value="Flg_bbr_C"/>
    <property type="match status" value="1"/>
</dbReference>